<evidence type="ECO:0000313" key="2">
    <source>
        <dbReference type="Proteomes" id="UP001152320"/>
    </source>
</evidence>
<sequence length="57" mass="6458">MLYSSANHFVNALEFPVASPPGLPPDLYPWIPRRRGCRGVFSYPKLKERSAPLTKDL</sequence>
<dbReference type="Proteomes" id="UP001152320">
    <property type="component" value="Chromosome 17"/>
</dbReference>
<dbReference type="AlphaFoldDB" id="A0A9Q0YPP2"/>
<protein>
    <submittedName>
        <fullName evidence="1">Uncharacterized protein</fullName>
    </submittedName>
</protein>
<dbReference type="EMBL" id="JAIZAY010000017">
    <property type="protein sequence ID" value="KAJ8026243.1"/>
    <property type="molecule type" value="Genomic_DNA"/>
</dbReference>
<name>A0A9Q0YPP2_HOLLE</name>
<comment type="caution">
    <text evidence="1">The sequence shown here is derived from an EMBL/GenBank/DDBJ whole genome shotgun (WGS) entry which is preliminary data.</text>
</comment>
<reference evidence="1" key="1">
    <citation type="submission" date="2021-10" db="EMBL/GenBank/DDBJ databases">
        <title>Tropical sea cucumber genome reveals ecological adaptation and Cuvierian tubules defense mechanism.</title>
        <authorList>
            <person name="Chen T."/>
        </authorList>
    </citation>
    <scope>NUCLEOTIDE SEQUENCE</scope>
    <source>
        <strain evidence="1">Nanhai2018</strain>
        <tissue evidence="1">Muscle</tissue>
    </source>
</reference>
<organism evidence="1 2">
    <name type="scientific">Holothuria leucospilota</name>
    <name type="common">Black long sea cucumber</name>
    <name type="synonym">Mertensiothuria leucospilota</name>
    <dbReference type="NCBI Taxonomy" id="206669"/>
    <lineage>
        <taxon>Eukaryota</taxon>
        <taxon>Metazoa</taxon>
        <taxon>Echinodermata</taxon>
        <taxon>Eleutherozoa</taxon>
        <taxon>Echinozoa</taxon>
        <taxon>Holothuroidea</taxon>
        <taxon>Aspidochirotacea</taxon>
        <taxon>Aspidochirotida</taxon>
        <taxon>Holothuriidae</taxon>
        <taxon>Holothuria</taxon>
    </lineage>
</organism>
<gene>
    <name evidence="1" type="ORF">HOLleu_34036</name>
</gene>
<keyword evidence="2" id="KW-1185">Reference proteome</keyword>
<proteinExistence type="predicted"/>
<evidence type="ECO:0000313" key="1">
    <source>
        <dbReference type="EMBL" id="KAJ8026243.1"/>
    </source>
</evidence>
<accession>A0A9Q0YPP2</accession>